<name>A0A2U2C633_9RHOB</name>
<dbReference type="GO" id="GO:0015658">
    <property type="term" value="F:branched-chain amino acid transmembrane transporter activity"/>
    <property type="evidence" value="ECO:0007669"/>
    <property type="project" value="TreeGrafter"/>
</dbReference>
<dbReference type="RefSeq" id="WP_109534530.1">
    <property type="nucleotide sequence ID" value="NZ_QEYD01000011.1"/>
</dbReference>
<proteinExistence type="inferred from homology"/>
<evidence type="ECO:0000256" key="2">
    <source>
        <dbReference type="ARBA" id="ARBA00022448"/>
    </source>
</evidence>
<evidence type="ECO:0000256" key="1">
    <source>
        <dbReference type="ARBA" id="ARBA00005417"/>
    </source>
</evidence>
<keyword evidence="3" id="KW-0547">Nucleotide-binding</keyword>
<reference evidence="7 8" key="1">
    <citation type="submission" date="2018-05" db="EMBL/GenBank/DDBJ databases">
        <title>Pararhodobacter marina sp. nov., isolated from deep-sea water of the Indian Ocean.</title>
        <authorList>
            <person name="Lai Q.Sr."/>
            <person name="Liu X."/>
            <person name="Shao Z."/>
        </authorList>
    </citation>
    <scope>NUCLEOTIDE SEQUENCE [LARGE SCALE GENOMIC DNA]</scope>
    <source>
        <strain evidence="7 8">CIC4N-9</strain>
    </source>
</reference>
<keyword evidence="4 7" id="KW-0067">ATP-binding</keyword>
<dbReference type="AlphaFoldDB" id="A0A2U2C633"/>
<dbReference type="GO" id="GO:0015807">
    <property type="term" value="P:L-amino acid transport"/>
    <property type="evidence" value="ECO:0007669"/>
    <property type="project" value="TreeGrafter"/>
</dbReference>
<dbReference type="InterPro" id="IPR003439">
    <property type="entry name" value="ABC_transporter-like_ATP-bd"/>
</dbReference>
<dbReference type="OrthoDB" id="9806149at2"/>
<keyword evidence="2" id="KW-0813">Transport</keyword>
<dbReference type="CDD" id="cd03224">
    <property type="entry name" value="ABC_TM1139_LivF_branched"/>
    <property type="match status" value="1"/>
</dbReference>
<evidence type="ECO:0000256" key="4">
    <source>
        <dbReference type="ARBA" id="ARBA00022840"/>
    </source>
</evidence>
<dbReference type="GO" id="GO:0016887">
    <property type="term" value="F:ATP hydrolysis activity"/>
    <property type="evidence" value="ECO:0007669"/>
    <property type="project" value="InterPro"/>
</dbReference>
<comment type="similarity">
    <text evidence="1">Belongs to the ABC transporter superfamily.</text>
</comment>
<dbReference type="Pfam" id="PF00005">
    <property type="entry name" value="ABC_tran"/>
    <property type="match status" value="1"/>
</dbReference>
<dbReference type="InterPro" id="IPR027417">
    <property type="entry name" value="P-loop_NTPase"/>
</dbReference>
<dbReference type="SUPFAM" id="SSF52540">
    <property type="entry name" value="P-loop containing nucleoside triphosphate hydrolases"/>
    <property type="match status" value="1"/>
</dbReference>
<gene>
    <name evidence="7" type="ORF">C4N9_16910</name>
</gene>
<accession>A0A2U2C633</accession>
<dbReference type="SMART" id="SM00382">
    <property type="entry name" value="AAA"/>
    <property type="match status" value="1"/>
</dbReference>
<evidence type="ECO:0000313" key="8">
    <source>
        <dbReference type="Proteomes" id="UP000244940"/>
    </source>
</evidence>
<protein>
    <submittedName>
        <fullName evidence="7">ABC transporter ATP-binding protein</fullName>
    </submittedName>
</protein>
<dbReference type="EMBL" id="QEYD01000011">
    <property type="protein sequence ID" value="PWE27340.1"/>
    <property type="molecule type" value="Genomic_DNA"/>
</dbReference>
<dbReference type="GeneID" id="94366576"/>
<evidence type="ECO:0000259" key="6">
    <source>
        <dbReference type="PROSITE" id="PS50893"/>
    </source>
</evidence>
<keyword evidence="8" id="KW-1185">Reference proteome</keyword>
<dbReference type="PROSITE" id="PS50893">
    <property type="entry name" value="ABC_TRANSPORTER_2"/>
    <property type="match status" value="1"/>
</dbReference>
<dbReference type="PROSITE" id="PS00211">
    <property type="entry name" value="ABC_TRANSPORTER_1"/>
    <property type="match status" value="1"/>
</dbReference>
<comment type="caution">
    <text evidence="7">The sequence shown here is derived from an EMBL/GenBank/DDBJ whole genome shotgun (WGS) entry which is preliminary data.</text>
</comment>
<dbReference type="PANTHER" id="PTHR43820:SF5">
    <property type="entry name" value="HIGH-AFFINITY BRANCHED-CHAIN AMINO ACID TRANSPORT ATP-BINDING PROTEIN"/>
    <property type="match status" value="1"/>
</dbReference>
<feature type="domain" description="ABC transporter" evidence="6">
    <location>
        <begin position="4"/>
        <end position="234"/>
    </location>
</feature>
<evidence type="ECO:0000256" key="3">
    <source>
        <dbReference type="ARBA" id="ARBA00022741"/>
    </source>
</evidence>
<dbReference type="InterPro" id="IPR052156">
    <property type="entry name" value="BCAA_Transport_ATP-bd_LivF"/>
</dbReference>
<dbReference type="GO" id="GO:0005524">
    <property type="term" value="F:ATP binding"/>
    <property type="evidence" value="ECO:0007669"/>
    <property type="project" value="UniProtKB-KW"/>
</dbReference>
<dbReference type="Gene3D" id="3.40.50.300">
    <property type="entry name" value="P-loop containing nucleotide triphosphate hydrolases"/>
    <property type="match status" value="1"/>
</dbReference>
<dbReference type="InterPro" id="IPR003593">
    <property type="entry name" value="AAA+_ATPase"/>
</dbReference>
<evidence type="ECO:0000313" key="7">
    <source>
        <dbReference type="EMBL" id="PWE27340.1"/>
    </source>
</evidence>
<evidence type="ECO:0000256" key="5">
    <source>
        <dbReference type="ARBA" id="ARBA00022970"/>
    </source>
</evidence>
<dbReference type="PANTHER" id="PTHR43820">
    <property type="entry name" value="HIGH-AFFINITY BRANCHED-CHAIN AMINO ACID TRANSPORT ATP-BINDING PROTEIN LIVF"/>
    <property type="match status" value="1"/>
</dbReference>
<dbReference type="Proteomes" id="UP000244940">
    <property type="component" value="Unassembled WGS sequence"/>
</dbReference>
<dbReference type="InterPro" id="IPR017871">
    <property type="entry name" value="ABC_transporter-like_CS"/>
</dbReference>
<organism evidence="7 8">
    <name type="scientific">Pararhodobacter marinus</name>
    <dbReference type="NCBI Taxonomy" id="2184063"/>
    <lineage>
        <taxon>Bacteria</taxon>
        <taxon>Pseudomonadati</taxon>
        <taxon>Pseudomonadota</taxon>
        <taxon>Alphaproteobacteria</taxon>
        <taxon>Rhodobacterales</taxon>
        <taxon>Paracoccaceae</taxon>
        <taxon>Pararhodobacter</taxon>
    </lineage>
</organism>
<keyword evidence="5" id="KW-0029">Amino-acid transport</keyword>
<sequence>MTLLSVETLTARHGLLTALRDVSLSVEAGEVLCLIGANGAGKSTLLRCIAGAHHAATGTVRLHGRDMTALSAFARVRTGIALAPEGRRLFPDMTLRENLMLAAENGRRGDWTLTRVLDAFDALKPLLDQPAGGFSGGQRQAAAIGRALMANPDLLLLDEVSLGLSPAAVEGVYASLAQVRGGGKMGMIVVEQDLTRALSFADRVICLSEGEAVLEGRPADLTRAAITRAYFGLSQGEVTHV</sequence>